<dbReference type="Gene3D" id="1.10.510.10">
    <property type="entry name" value="Transferase(Phosphotransferase) domain 1"/>
    <property type="match status" value="1"/>
</dbReference>
<keyword evidence="4" id="KW-0418">Kinase</keyword>
<dbReference type="Gene3D" id="3.30.200.20">
    <property type="entry name" value="Phosphorylase Kinase, domain 1"/>
    <property type="match status" value="1"/>
</dbReference>
<dbReference type="SMART" id="SM00220">
    <property type="entry name" value="S_TKc"/>
    <property type="match status" value="1"/>
</dbReference>
<feature type="compositionally biased region" description="Acidic residues" evidence="7">
    <location>
        <begin position="460"/>
        <end position="474"/>
    </location>
</feature>
<name>A0AAD3DC81_9STRA</name>
<dbReference type="GO" id="GO:0005524">
    <property type="term" value="F:ATP binding"/>
    <property type="evidence" value="ECO:0007669"/>
    <property type="project" value="UniProtKB-UniRule"/>
</dbReference>
<evidence type="ECO:0000313" key="9">
    <source>
        <dbReference type="EMBL" id="GFH60621.1"/>
    </source>
</evidence>
<dbReference type="AlphaFoldDB" id="A0AAD3DC81"/>
<proteinExistence type="predicted"/>
<dbReference type="EMBL" id="BLLK01000069">
    <property type="protein sequence ID" value="GFH60621.1"/>
    <property type="molecule type" value="Genomic_DNA"/>
</dbReference>
<evidence type="ECO:0000256" key="2">
    <source>
        <dbReference type="ARBA" id="ARBA00022679"/>
    </source>
</evidence>
<evidence type="ECO:0000313" key="10">
    <source>
        <dbReference type="Proteomes" id="UP001054902"/>
    </source>
</evidence>
<sequence>MECEALLKDRIDTKCAKLSHEDGVTSRQIPSGEDAYLCSNKTDTIVDNALTSLDSTKMASVSSSSSLEEFREQRNIKTVLALKEHRNDLEENSSLCSQSELCCNDQQVSHSATPPLHSINSNSQPFLDPVAQHASTPLDAATSGSQLTLSAFRKPQFAVRLTKSSPEKILEDDYDLTCGATGPRILGHGASSTVRMAVHKKSGNKVAIKCILKHEILRTLSHRGTRKSTLDEYEILSTFSGSNRHKNIIDLIDVYETDSEIHLVLQYCAGGELFDAIQRRRGSRKSESIMDIFSTPRMTDSEKNNSSKWSATAYSEAQAAKIATQLISALAFLHERNVVHRDVKPENILLLSDDEDNLSVKLSDFGCARVLHDITSDDQNTVRRRLYSLNSHSPLTPPNKNRSRAYSRVGSDYYAAPEMSSCGENGYDAAVDMFSLGVTLYILLSGEPPASRPRCGSFVLDDDSIDSSDEDDSSYEPGRQDTCKDSFKSSLSNVVDFPHRNWKNISSSAKDLVRRMLNQDPDKRIKAAEALKHDWILLHKNDTQSDIRNRRTREAPKPLRFSFLDDHILSVTAPDTSLNFSIPSSSQLLPISPLTVSESQELPLSYLATKLYEAQKVNSSEKKRKKRHRGSKSGKHVQHVTFSDNTSKTPKKRKQCESIGDIRIPAPQNVIAQHSTKA</sequence>
<protein>
    <recommendedName>
        <fullName evidence="8">Protein kinase domain-containing protein</fullName>
    </recommendedName>
</protein>
<evidence type="ECO:0000256" key="3">
    <source>
        <dbReference type="ARBA" id="ARBA00022741"/>
    </source>
</evidence>
<dbReference type="InterPro" id="IPR017441">
    <property type="entry name" value="Protein_kinase_ATP_BS"/>
</dbReference>
<dbReference type="InterPro" id="IPR050205">
    <property type="entry name" value="CDPK_Ser/Thr_kinases"/>
</dbReference>
<evidence type="ECO:0000256" key="4">
    <source>
        <dbReference type="ARBA" id="ARBA00022777"/>
    </source>
</evidence>
<evidence type="ECO:0000256" key="7">
    <source>
        <dbReference type="SAM" id="MobiDB-lite"/>
    </source>
</evidence>
<evidence type="ECO:0000256" key="6">
    <source>
        <dbReference type="PROSITE-ProRule" id="PRU10141"/>
    </source>
</evidence>
<keyword evidence="5 6" id="KW-0067">ATP-binding</keyword>
<feature type="domain" description="Protein kinase" evidence="8">
    <location>
        <begin position="180"/>
        <end position="536"/>
    </location>
</feature>
<dbReference type="PROSITE" id="PS00108">
    <property type="entry name" value="PROTEIN_KINASE_ST"/>
    <property type="match status" value="1"/>
</dbReference>
<evidence type="ECO:0000256" key="5">
    <source>
        <dbReference type="ARBA" id="ARBA00022840"/>
    </source>
</evidence>
<dbReference type="InterPro" id="IPR000719">
    <property type="entry name" value="Prot_kinase_dom"/>
</dbReference>
<dbReference type="InterPro" id="IPR011009">
    <property type="entry name" value="Kinase-like_dom_sf"/>
</dbReference>
<dbReference type="GO" id="GO:0004674">
    <property type="term" value="F:protein serine/threonine kinase activity"/>
    <property type="evidence" value="ECO:0007669"/>
    <property type="project" value="UniProtKB-KW"/>
</dbReference>
<organism evidence="9 10">
    <name type="scientific">Chaetoceros tenuissimus</name>
    <dbReference type="NCBI Taxonomy" id="426638"/>
    <lineage>
        <taxon>Eukaryota</taxon>
        <taxon>Sar</taxon>
        <taxon>Stramenopiles</taxon>
        <taxon>Ochrophyta</taxon>
        <taxon>Bacillariophyta</taxon>
        <taxon>Coscinodiscophyceae</taxon>
        <taxon>Chaetocerotophycidae</taxon>
        <taxon>Chaetocerotales</taxon>
        <taxon>Chaetocerotaceae</taxon>
        <taxon>Chaetoceros</taxon>
    </lineage>
</organism>
<feature type="compositionally biased region" description="Basic residues" evidence="7">
    <location>
        <begin position="622"/>
        <end position="638"/>
    </location>
</feature>
<dbReference type="PANTHER" id="PTHR24349">
    <property type="entry name" value="SERINE/THREONINE-PROTEIN KINASE"/>
    <property type="match status" value="1"/>
</dbReference>
<dbReference type="InterPro" id="IPR008271">
    <property type="entry name" value="Ser/Thr_kinase_AS"/>
</dbReference>
<feature type="region of interest" description="Disordered" evidence="7">
    <location>
        <begin position="616"/>
        <end position="678"/>
    </location>
</feature>
<dbReference type="PROSITE" id="PS00107">
    <property type="entry name" value="PROTEIN_KINASE_ATP"/>
    <property type="match status" value="1"/>
</dbReference>
<accession>A0AAD3DC81</accession>
<keyword evidence="3 6" id="KW-0547">Nucleotide-binding</keyword>
<feature type="region of interest" description="Disordered" evidence="7">
    <location>
        <begin position="449"/>
        <end position="484"/>
    </location>
</feature>
<dbReference type="SUPFAM" id="SSF56112">
    <property type="entry name" value="Protein kinase-like (PK-like)"/>
    <property type="match status" value="1"/>
</dbReference>
<dbReference type="PROSITE" id="PS50011">
    <property type="entry name" value="PROTEIN_KINASE_DOM"/>
    <property type="match status" value="1"/>
</dbReference>
<feature type="binding site" evidence="6">
    <location>
        <position position="213"/>
    </location>
    <ligand>
        <name>ATP</name>
        <dbReference type="ChEBI" id="CHEBI:30616"/>
    </ligand>
</feature>
<keyword evidence="10" id="KW-1185">Reference proteome</keyword>
<reference evidence="9 10" key="1">
    <citation type="journal article" date="2021" name="Sci. Rep.">
        <title>The genome of the diatom Chaetoceros tenuissimus carries an ancient integrated fragment of an extant virus.</title>
        <authorList>
            <person name="Hongo Y."/>
            <person name="Kimura K."/>
            <person name="Takaki Y."/>
            <person name="Yoshida Y."/>
            <person name="Baba S."/>
            <person name="Kobayashi G."/>
            <person name="Nagasaki K."/>
            <person name="Hano T."/>
            <person name="Tomaru Y."/>
        </authorList>
    </citation>
    <scope>NUCLEOTIDE SEQUENCE [LARGE SCALE GENOMIC DNA]</scope>
    <source>
        <strain evidence="9 10">NIES-3715</strain>
    </source>
</reference>
<evidence type="ECO:0000256" key="1">
    <source>
        <dbReference type="ARBA" id="ARBA00022527"/>
    </source>
</evidence>
<evidence type="ECO:0000259" key="8">
    <source>
        <dbReference type="PROSITE" id="PS50011"/>
    </source>
</evidence>
<gene>
    <name evidence="9" type="ORF">CTEN210_17097</name>
</gene>
<dbReference type="Proteomes" id="UP001054902">
    <property type="component" value="Unassembled WGS sequence"/>
</dbReference>
<keyword evidence="1" id="KW-0723">Serine/threonine-protein kinase</keyword>
<comment type="caution">
    <text evidence="9">The sequence shown here is derived from an EMBL/GenBank/DDBJ whole genome shotgun (WGS) entry which is preliminary data.</text>
</comment>
<keyword evidence="2" id="KW-0808">Transferase</keyword>
<dbReference type="Pfam" id="PF00069">
    <property type="entry name" value="Pkinase"/>
    <property type="match status" value="1"/>
</dbReference>